<dbReference type="EMBL" id="FOEF01000039">
    <property type="protein sequence ID" value="SEP54179.1"/>
    <property type="molecule type" value="Genomic_DNA"/>
</dbReference>
<dbReference type="PANTHER" id="PTHR42194">
    <property type="entry name" value="UPF0276 PROTEIN HI_1600"/>
    <property type="match status" value="1"/>
</dbReference>
<dbReference type="SUPFAM" id="SSF51658">
    <property type="entry name" value="Xylose isomerase-like"/>
    <property type="match status" value="1"/>
</dbReference>
<dbReference type="InterPro" id="IPR007801">
    <property type="entry name" value="MbnB/TglH/ChrH"/>
</dbReference>
<protein>
    <submittedName>
        <fullName evidence="2">Uncharacterized protein</fullName>
    </submittedName>
</protein>
<evidence type="ECO:0000313" key="2">
    <source>
        <dbReference type="EMBL" id="SEP54179.1"/>
    </source>
</evidence>
<evidence type="ECO:0000256" key="1">
    <source>
        <dbReference type="SAM" id="MobiDB-lite"/>
    </source>
</evidence>
<dbReference type="AlphaFoldDB" id="A0A1H8YPX6"/>
<dbReference type="STRING" id="394193.SAMN04489732_1392"/>
<reference evidence="3" key="1">
    <citation type="submission" date="2016-10" db="EMBL/GenBank/DDBJ databases">
        <authorList>
            <person name="Varghese N."/>
            <person name="Submissions S."/>
        </authorList>
    </citation>
    <scope>NUCLEOTIDE SEQUENCE [LARGE SCALE GENOMIC DNA]</scope>
    <source>
        <strain evidence="3">DSM 44993</strain>
    </source>
</reference>
<evidence type="ECO:0000313" key="3">
    <source>
        <dbReference type="Proteomes" id="UP000198582"/>
    </source>
</evidence>
<feature type="region of interest" description="Disordered" evidence="1">
    <location>
        <begin position="1"/>
        <end position="57"/>
    </location>
</feature>
<dbReference type="InterPro" id="IPR036237">
    <property type="entry name" value="Xyl_isomerase-like_sf"/>
</dbReference>
<name>A0A1H8YPX6_9PSEU</name>
<dbReference type="Gene3D" id="3.20.20.150">
    <property type="entry name" value="Divalent-metal-dependent TIM barrel enzymes"/>
    <property type="match status" value="1"/>
</dbReference>
<dbReference type="NCBIfam" id="NF003818">
    <property type="entry name" value="PRK05409.1"/>
    <property type="match status" value="1"/>
</dbReference>
<keyword evidence="3" id="KW-1185">Reference proteome</keyword>
<dbReference type="PANTHER" id="PTHR42194:SF1">
    <property type="entry name" value="UPF0276 PROTEIN HI_1600"/>
    <property type="match status" value="1"/>
</dbReference>
<sequence>MTTPNPTANTGAATQTGSAAQPATATQAHAATQASPTAQAHTATQADAASQPSAAPQTVATTAVIPAGQEAAQTTEPAGGRLGIGIGWRAELDLSIARMPGVDWVEVVAENLHAPHLPESLLALRRERAMPVLPHAVSLSLGGAEPLDTARVEHLAELGRALDAPLVSDHVCFVRAGGLDSGHLMPLPRTREALDVLVANVRLAQSIVDVPFALENIAALLEWPENELSEEQFLTELTERTGCLLIIDVANLYANARNVGTDPAAFLDGIPWERLAYVHMAGGVERDGVYHDTHAHPVLPQVLDLLAELRRRTDPPGVLLERDDDYPTDTELAAELAALRATVEL</sequence>
<gene>
    <name evidence="2" type="ORF">SAMN04489732_1392</name>
</gene>
<accession>A0A1H8YPX6</accession>
<proteinExistence type="predicted"/>
<dbReference type="Proteomes" id="UP000198582">
    <property type="component" value="Unassembled WGS sequence"/>
</dbReference>
<organism evidence="2 3">
    <name type="scientific">Amycolatopsis saalfeldensis</name>
    <dbReference type="NCBI Taxonomy" id="394193"/>
    <lineage>
        <taxon>Bacteria</taxon>
        <taxon>Bacillati</taxon>
        <taxon>Actinomycetota</taxon>
        <taxon>Actinomycetes</taxon>
        <taxon>Pseudonocardiales</taxon>
        <taxon>Pseudonocardiaceae</taxon>
        <taxon>Amycolatopsis</taxon>
    </lineage>
</organism>
<dbReference type="Pfam" id="PF05114">
    <property type="entry name" value="MbnB_TglH_ChrH"/>
    <property type="match status" value="1"/>
</dbReference>